<proteinExistence type="predicted"/>
<keyword evidence="3" id="KW-1185">Reference proteome</keyword>
<feature type="compositionally biased region" description="Polar residues" evidence="1">
    <location>
        <begin position="76"/>
        <end position="85"/>
    </location>
</feature>
<dbReference type="HOGENOM" id="CLU_047273_2_0_1"/>
<dbReference type="GO" id="GO:0034965">
    <property type="term" value="P:intronic box C/D snoRNA processing"/>
    <property type="evidence" value="ECO:0007669"/>
    <property type="project" value="TreeGrafter"/>
</dbReference>
<dbReference type="EMBL" id="KL648528">
    <property type="protein sequence ID" value="KEY69405.1"/>
    <property type="molecule type" value="Genomic_DNA"/>
</dbReference>
<dbReference type="GO" id="GO:0005655">
    <property type="term" value="C:nucleolar ribonuclease P complex"/>
    <property type="evidence" value="ECO:0007669"/>
    <property type="project" value="TreeGrafter"/>
</dbReference>
<dbReference type="Pfam" id="PF08228">
    <property type="entry name" value="RNase_P_pop3"/>
    <property type="match status" value="1"/>
</dbReference>
<dbReference type="OrthoDB" id="20109at2759"/>
<evidence type="ECO:0000313" key="2">
    <source>
        <dbReference type="EMBL" id="KEY69405.1"/>
    </source>
</evidence>
<accession>A0A084AVS6</accession>
<dbReference type="GO" id="GO:0000172">
    <property type="term" value="C:ribonuclease MRP complex"/>
    <property type="evidence" value="ECO:0007669"/>
    <property type="project" value="TreeGrafter"/>
</dbReference>
<organism evidence="2 3">
    <name type="scientific">Stachybotrys chartarum (strain CBS 109288 / IBT 7711)</name>
    <name type="common">Toxic black mold</name>
    <name type="synonym">Stilbospora chartarum</name>
    <dbReference type="NCBI Taxonomy" id="1280523"/>
    <lineage>
        <taxon>Eukaryota</taxon>
        <taxon>Fungi</taxon>
        <taxon>Dikarya</taxon>
        <taxon>Ascomycota</taxon>
        <taxon>Pezizomycotina</taxon>
        <taxon>Sordariomycetes</taxon>
        <taxon>Hypocreomycetidae</taxon>
        <taxon>Hypocreales</taxon>
        <taxon>Stachybotryaceae</taxon>
        <taxon>Stachybotrys</taxon>
    </lineage>
</organism>
<dbReference type="InterPro" id="IPR013241">
    <property type="entry name" value="RNase_P_Pop3"/>
</dbReference>
<dbReference type="GO" id="GO:0000171">
    <property type="term" value="F:ribonuclease MRP activity"/>
    <property type="evidence" value="ECO:0007669"/>
    <property type="project" value="TreeGrafter"/>
</dbReference>
<dbReference type="PANTHER" id="PTHR28272:SF1">
    <property type="entry name" value="RIBONUCLEASES P_MRP PROTEIN SUBUNIT POP3"/>
    <property type="match status" value="1"/>
</dbReference>
<dbReference type="PANTHER" id="PTHR28272">
    <property type="entry name" value="RIBONUCLEASES P/MRP PROTEIN SUBUNIT POP3"/>
    <property type="match status" value="1"/>
</dbReference>
<dbReference type="GO" id="GO:0004526">
    <property type="term" value="F:ribonuclease P activity"/>
    <property type="evidence" value="ECO:0007669"/>
    <property type="project" value="TreeGrafter"/>
</dbReference>
<dbReference type="Proteomes" id="UP000028045">
    <property type="component" value="Unassembled WGS sequence"/>
</dbReference>
<evidence type="ECO:0000256" key="1">
    <source>
        <dbReference type="SAM" id="MobiDB-lite"/>
    </source>
</evidence>
<reference evidence="2 3" key="1">
    <citation type="journal article" date="2014" name="BMC Genomics">
        <title>Comparative genome sequencing reveals chemotype-specific gene clusters in the toxigenic black mold Stachybotrys.</title>
        <authorList>
            <person name="Semeiks J."/>
            <person name="Borek D."/>
            <person name="Otwinowski Z."/>
            <person name="Grishin N.V."/>
        </authorList>
    </citation>
    <scope>NUCLEOTIDE SEQUENCE [LARGE SCALE GENOMIC DNA]</scope>
    <source>
        <strain evidence="3">CBS 109288 / IBT 7711</strain>
    </source>
</reference>
<feature type="region of interest" description="Disordered" evidence="1">
    <location>
        <begin position="52"/>
        <end position="90"/>
    </location>
</feature>
<dbReference type="GO" id="GO:0006364">
    <property type="term" value="P:rRNA processing"/>
    <property type="evidence" value="ECO:0007669"/>
    <property type="project" value="InterPro"/>
</dbReference>
<feature type="compositionally biased region" description="Basic residues" evidence="1">
    <location>
        <begin position="52"/>
        <end position="69"/>
    </location>
</feature>
<evidence type="ECO:0000313" key="3">
    <source>
        <dbReference type="Proteomes" id="UP000028045"/>
    </source>
</evidence>
<protein>
    <submittedName>
        <fullName evidence="2">Uncharacterized protein</fullName>
    </submittedName>
</protein>
<dbReference type="AlphaFoldDB" id="A0A084AVS6"/>
<sequence>MAAKAQPGRQKVVHQLESPLSAVAWPEITIDDQDTILELLCDLLTPLGQHRRTHIQPSKGKRALRRKRKAADGAGQASTGATNRATPPYPPEVAAKVDVGFNRITRVLQEASSTEQATQRPYSMVFVARGNQSPVFNCHFPVMVGAASKSLPLDRQTRLVGFSKPCSERLSSCLGIARVSAVAIVSDEPVAAALWSFVQKAVAPVQMPWPAEAQEAAYKATQIKSFQTPVGTKRARPS</sequence>
<name>A0A084AVS6_STACB</name>
<dbReference type="GO" id="GO:0008033">
    <property type="term" value="P:tRNA processing"/>
    <property type="evidence" value="ECO:0007669"/>
    <property type="project" value="InterPro"/>
</dbReference>
<gene>
    <name evidence="2" type="ORF">S7711_05719</name>
</gene>
<dbReference type="GO" id="GO:0005829">
    <property type="term" value="C:cytosol"/>
    <property type="evidence" value="ECO:0007669"/>
    <property type="project" value="TreeGrafter"/>
</dbReference>